<evidence type="ECO:0000313" key="2">
    <source>
        <dbReference type="EMBL" id="MCF4142330.1"/>
    </source>
</evidence>
<reference evidence="2 3" key="1">
    <citation type="submission" date="2022-01" db="EMBL/GenBank/DDBJ databases">
        <title>Dethiosulfovibrio faecalis sp. nov., a novel proteolytic, non-sulfur-reducing bacterium isolated from a marine aquaculture solid waste bioreactor.</title>
        <authorList>
            <person name="Grabowski S."/>
            <person name="Apolinario E."/>
            <person name="Schneider N."/>
            <person name="Marshall C.W."/>
            <person name="Sowers K.R."/>
        </authorList>
    </citation>
    <scope>NUCLEOTIDE SEQUENCE [LARGE SCALE GENOMIC DNA]</scope>
    <source>
        <strain evidence="2 3">DSM 12537</strain>
    </source>
</reference>
<dbReference type="InterPro" id="IPR014757">
    <property type="entry name" value="Tscrpt_reg_IclR_C"/>
</dbReference>
<dbReference type="Pfam" id="PF01614">
    <property type="entry name" value="IclR_C"/>
    <property type="match status" value="1"/>
</dbReference>
<accession>A0ABS9EM99</accession>
<dbReference type="PANTHER" id="PTHR30136">
    <property type="entry name" value="HELIX-TURN-HELIX TRANSCRIPTIONAL REGULATOR, ICLR FAMILY"/>
    <property type="match status" value="1"/>
</dbReference>
<gene>
    <name evidence="2" type="ORF">L2W38_05845</name>
</gene>
<evidence type="ECO:0000259" key="1">
    <source>
        <dbReference type="PROSITE" id="PS51078"/>
    </source>
</evidence>
<sequence>MLNSLVALKLLHRNDRDKSYCLGPKLYHYGFLAKDNISVVKHAYPLMKRIRDKTKEAVTLYVLENDYRVCYEHVESLLFMSCVVRVGDRFPLWAGAGGKCILAYSDETYVLNEIEKAYPITGATITDRESFLSELASIRERGYAISHGEREEGVISVAVPIFEPPHRIFGCLSVAAPTVRLDEKAIEELIPELKDICSRISMNLGI</sequence>
<organism evidence="2 3">
    <name type="scientific">Dethiosulfovibrio marinus</name>
    <dbReference type="NCBI Taxonomy" id="133532"/>
    <lineage>
        <taxon>Bacteria</taxon>
        <taxon>Thermotogati</taxon>
        <taxon>Synergistota</taxon>
        <taxon>Synergistia</taxon>
        <taxon>Synergistales</taxon>
        <taxon>Dethiosulfovibrionaceae</taxon>
        <taxon>Dethiosulfovibrio</taxon>
    </lineage>
</organism>
<evidence type="ECO:0000313" key="3">
    <source>
        <dbReference type="Proteomes" id="UP001200430"/>
    </source>
</evidence>
<dbReference type="Gene3D" id="3.30.450.40">
    <property type="match status" value="1"/>
</dbReference>
<proteinExistence type="predicted"/>
<protein>
    <submittedName>
        <fullName evidence="2">IclR family transcriptional regulator</fullName>
    </submittedName>
</protein>
<dbReference type="Proteomes" id="UP001200430">
    <property type="component" value="Unassembled WGS sequence"/>
</dbReference>
<feature type="domain" description="IclR-ED" evidence="1">
    <location>
        <begin position="25"/>
        <end position="206"/>
    </location>
</feature>
<keyword evidence="3" id="KW-1185">Reference proteome</keyword>
<name>A0ABS9EM99_9BACT</name>
<dbReference type="InterPro" id="IPR050707">
    <property type="entry name" value="HTH_MetabolicPath_Reg"/>
</dbReference>
<dbReference type="PROSITE" id="PS51078">
    <property type="entry name" value="ICLR_ED"/>
    <property type="match status" value="1"/>
</dbReference>
<dbReference type="InterPro" id="IPR029016">
    <property type="entry name" value="GAF-like_dom_sf"/>
</dbReference>
<dbReference type="EMBL" id="JAKGUD010000004">
    <property type="protein sequence ID" value="MCF4142330.1"/>
    <property type="molecule type" value="Genomic_DNA"/>
</dbReference>
<dbReference type="SUPFAM" id="SSF55781">
    <property type="entry name" value="GAF domain-like"/>
    <property type="match status" value="1"/>
</dbReference>
<comment type="caution">
    <text evidence="2">The sequence shown here is derived from an EMBL/GenBank/DDBJ whole genome shotgun (WGS) entry which is preliminary data.</text>
</comment>
<dbReference type="PANTHER" id="PTHR30136:SF35">
    <property type="entry name" value="HTH-TYPE TRANSCRIPTIONAL REGULATOR RV1719"/>
    <property type="match status" value="1"/>
</dbReference>